<comment type="caution">
    <text evidence="2">The sequence shown here is derived from an EMBL/GenBank/DDBJ whole genome shotgun (WGS) entry which is preliminary data.</text>
</comment>
<dbReference type="AlphaFoldDB" id="A0A9W6HAF8"/>
<proteinExistence type="predicted"/>
<dbReference type="EMBL" id="BSEN01000006">
    <property type="protein sequence ID" value="GLJ76253.1"/>
    <property type="molecule type" value="Genomic_DNA"/>
</dbReference>
<dbReference type="Pfam" id="PF09957">
    <property type="entry name" value="VapB_antitoxin"/>
    <property type="match status" value="1"/>
</dbReference>
<keyword evidence="3" id="KW-1185">Reference proteome</keyword>
<organism evidence="2 3">
    <name type="scientific">Leifsonia poae</name>
    <dbReference type="NCBI Taxonomy" id="110933"/>
    <lineage>
        <taxon>Bacteria</taxon>
        <taxon>Bacillati</taxon>
        <taxon>Actinomycetota</taxon>
        <taxon>Actinomycetes</taxon>
        <taxon>Micrococcales</taxon>
        <taxon>Microbacteriaceae</taxon>
        <taxon>Leifsonia</taxon>
    </lineage>
</organism>
<sequence>MVRGVVTPAGAIHRYILVYIRGEAAVAITSIDIDPDELRVAKELTGATSNREAVDLALRTLIAVRRQPAVVERIIKRRFETDQIDAPTIRPTVDERPHGTLEDPR</sequence>
<feature type="compositionally biased region" description="Basic and acidic residues" evidence="1">
    <location>
        <begin position="92"/>
        <end position="105"/>
    </location>
</feature>
<protein>
    <recommendedName>
        <fullName evidence="4">DUF2191 domain-containing protein</fullName>
    </recommendedName>
</protein>
<gene>
    <name evidence="2" type="ORF">GCM10017584_18270</name>
</gene>
<dbReference type="InterPro" id="IPR019239">
    <property type="entry name" value="VapB_antitoxin"/>
</dbReference>
<accession>A0A9W6HAF8</accession>
<name>A0A9W6HAF8_9MICO</name>
<reference evidence="2" key="2">
    <citation type="submission" date="2023-01" db="EMBL/GenBank/DDBJ databases">
        <authorList>
            <person name="Sun Q."/>
            <person name="Evtushenko L."/>
        </authorList>
    </citation>
    <scope>NUCLEOTIDE SEQUENCE</scope>
    <source>
        <strain evidence="2">VKM Ac-1401</strain>
    </source>
</reference>
<evidence type="ECO:0000256" key="1">
    <source>
        <dbReference type="SAM" id="MobiDB-lite"/>
    </source>
</evidence>
<feature type="region of interest" description="Disordered" evidence="1">
    <location>
        <begin position="86"/>
        <end position="105"/>
    </location>
</feature>
<evidence type="ECO:0008006" key="4">
    <source>
        <dbReference type="Google" id="ProtNLM"/>
    </source>
</evidence>
<dbReference type="Proteomes" id="UP001142372">
    <property type="component" value="Unassembled WGS sequence"/>
</dbReference>
<evidence type="ECO:0000313" key="2">
    <source>
        <dbReference type="EMBL" id="GLJ76253.1"/>
    </source>
</evidence>
<reference evidence="2" key="1">
    <citation type="journal article" date="2014" name="Int. J. Syst. Evol. Microbiol.">
        <title>Complete genome sequence of Corynebacterium casei LMG S-19264T (=DSM 44701T), isolated from a smear-ripened cheese.</title>
        <authorList>
            <consortium name="US DOE Joint Genome Institute (JGI-PGF)"/>
            <person name="Walter F."/>
            <person name="Albersmeier A."/>
            <person name="Kalinowski J."/>
            <person name="Ruckert C."/>
        </authorList>
    </citation>
    <scope>NUCLEOTIDE SEQUENCE</scope>
    <source>
        <strain evidence="2">VKM Ac-1401</strain>
    </source>
</reference>
<evidence type="ECO:0000313" key="3">
    <source>
        <dbReference type="Proteomes" id="UP001142372"/>
    </source>
</evidence>